<accession>A0ABQ1XQT6</accession>
<dbReference type="EMBL" id="BMKU01000007">
    <property type="protein sequence ID" value="GGH00653.1"/>
    <property type="molecule type" value="Genomic_DNA"/>
</dbReference>
<gene>
    <name evidence="1" type="ORF">GCM10011577_25450</name>
</gene>
<name>A0ABQ1XQT6_9MICC</name>
<evidence type="ECO:0000313" key="1">
    <source>
        <dbReference type="EMBL" id="GGH00653.1"/>
    </source>
</evidence>
<keyword evidence="2" id="KW-1185">Reference proteome</keyword>
<evidence type="ECO:0000313" key="2">
    <source>
        <dbReference type="Proteomes" id="UP000596938"/>
    </source>
</evidence>
<proteinExistence type="predicted"/>
<protein>
    <submittedName>
        <fullName evidence="1">Uncharacterized protein</fullName>
    </submittedName>
</protein>
<reference evidence="2" key="1">
    <citation type="journal article" date="2019" name="Int. J. Syst. Evol. Microbiol.">
        <title>The Global Catalogue of Microorganisms (GCM) 10K type strain sequencing project: providing services to taxonomists for standard genome sequencing and annotation.</title>
        <authorList>
            <consortium name="The Broad Institute Genomics Platform"/>
            <consortium name="The Broad Institute Genome Sequencing Center for Infectious Disease"/>
            <person name="Wu L."/>
            <person name="Ma J."/>
        </authorList>
    </citation>
    <scope>NUCLEOTIDE SEQUENCE [LARGE SCALE GENOMIC DNA]</scope>
    <source>
        <strain evidence="2">CGMCC 1.1927</strain>
    </source>
</reference>
<dbReference type="Proteomes" id="UP000596938">
    <property type="component" value="Unassembled WGS sequence"/>
</dbReference>
<comment type="caution">
    <text evidence="1">The sequence shown here is derived from an EMBL/GenBank/DDBJ whole genome shotgun (WGS) entry which is preliminary data.</text>
</comment>
<sequence>MAKAKAAPIWAVKTVVWVMKPGPMALVAIRNMAPRRAVRRAEELRFSFVLVSAMGPSNIKGDWSHSGRPD</sequence>
<organism evidence="1 2">
    <name type="scientific">Pseudarthrobacter polychromogenes</name>
    <dbReference type="NCBI Taxonomy" id="1676"/>
    <lineage>
        <taxon>Bacteria</taxon>
        <taxon>Bacillati</taxon>
        <taxon>Actinomycetota</taxon>
        <taxon>Actinomycetes</taxon>
        <taxon>Micrococcales</taxon>
        <taxon>Micrococcaceae</taxon>
        <taxon>Pseudarthrobacter</taxon>
    </lineage>
</organism>